<dbReference type="Gene3D" id="3.80.10.10">
    <property type="entry name" value="Ribonuclease Inhibitor"/>
    <property type="match status" value="2"/>
</dbReference>
<dbReference type="InterPro" id="IPR036910">
    <property type="entry name" value="HMG_box_dom_sf"/>
</dbReference>
<organism evidence="3 4">
    <name type="scientific">Acaulospora morrowiae</name>
    <dbReference type="NCBI Taxonomy" id="94023"/>
    <lineage>
        <taxon>Eukaryota</taxon>
        <taxon>Fungi</taxon>
        <taxon>Fungi incertae sedis</taxon>
        <taxon>Mucoromycota</taxon>
        <taxon>Glomeromycotina</taxon>
        <taxon>Glomeromycetes</taxon>
        <taxon>Diversisporales</taxon>
        <taxon>Acaulosporaceae</taxon>
        <taxon>Acaulospora</taxon>
    </lineage>
</organism>
<dbReference type="EMBL" id="CAJVPV010000673">
    <property type="protein sequence ID" value="CAG8468657.1"/>
    <property type="molecule type" value="Genomic_DNA"/>
</dbReference>
<dbReference type="SUPFAM" id="SSF47095">
    <property type="entry name" value="HMG-box"/>
    <property type="match status" value="1"/>
</dbReference>
<feature type="domain" description="HMG box" evidence="2">
    <location>
        <begin position="66"/>
        <end position="125"/>
    </location>
</feature>
<feature type="compositionally biased region" description="Basic residues" evidence="1">
    <location>
        <begin position="151"/>
        <end position="161"/>
    </location>
</feature>
<evidence type="ECO:0000259" key="2">
    <source>
        <dbReference type="Pfam" id="PF00505"/>
    </source>
</evidence>
<evidence type="ECO:0000256" key="1">
    <source>
        <dbReference type="SAM" id="MobiDB-lite"/>
    </source>
</evidence>
<feature type="region of interest" description="Disordered" evidence="1">
    <location>
        <begin position="251"/>
        <end position="277"/>
    </location>
</feature>
<dbReference type="AlphaFoldDB" id="A0A9N8Z2E8"/>
<evidence type="ECO:0000313" key="4">
    <source>
        <dbReference type="Proteomes" id="UP000789342"/>
    </source>
</evidence>
<dbReference type="Proteomes" id="UP000789342">
    <property type="component" value="Unassembled WGS sequence"/>
</dbReference>
<dbReference type="InterPro" id="IPR032675">
    <property type="entry name" value="LRR_dom_sf"/>
</dbReference>
<dbReference type="GO" id="GO:0019005">
    <property type="term" value="C:SCF ubiquitin ligase complex"/>
    <property type="evidence" value="ECO:0007669"/>
    <property type="project" value="TreeGrafter"/>
</dbReference>
<name>A0A9N8Z2E8_9GLOM</name>
<feature type="compositionally biased region" description="Polar residues" evidence="1">
    <location>
        <begin position="228"/>
        <end position="237"/>
    </location>
</feature>
<dbReference type="Pfam" id="PF00505">
    <property type="entry name" value="HMG_box"/>
    <property type="match status" value="1"/>
</dbReference>
<dbReference type="PANTHER" id="PTHR13318:SF95">
    <property type="entry name" value="F-BOX PROTEIN YLR352W"/>
    <property type="match status" value="1"/>
</dbReference>
<dbReference type="SUPFAM" id="SSF52047">
    <property type="entry name" value="RNI-like"/>
    <property type="match status" value="1"/>
</dbReference>
<keyword evidence="4" id="KW-1185">Reference proteome</keyword>
<feature type="region of interest" description="Disordered" evidence="1">
    <location>
        <begin position="126"/>
        <end position="238"/>
    </location>
</feature>
<protein>
    <submittedName>
        <fullName evidence="3">4674_t:CDS:1</fullName>
    </submittedName>
</protein>
<dbReference type="GO" id="GO:0031146">
    <property type="term" value="P:SCF-dependent proteasomal ubiquitin-dependent protein catabolic process"/>
    <property type="evidence" value="ECO:0007669"/>
    <property type="project" value="TreeGrafter"/>
</dbReference>
<dbReference type="InterPro" id="IPR009071">
    <property type="entry name" value="HMG_box_dom"/>
</dbReference>
<feature type="compositionally biased region" description="Polar residues" evidence="1">
    <location>
        <begin position="201"/>
        <end position="212"/>
    </location>
</feature>
<dbReference type="Gene3D" id="1.10.30.10">
    <property type="entry name" value="High mobility group box domain"/>
    <property type="match status" value="1"/>
</dbReference>
<dbReference type="SMART" id="SM00367">
    <property type="entry name" value="LRR_CC"/>
    <property type="match status" value="8"/>
</dbReference>
<dbReference type="OrthoDB" id="421226at2759"/>
<feature type="compositionally biased region" description="Polar residues" evidence="1">
    <location>
        <begin position="180"/>
        <end position="194"/>
    </location>
</feature>
<feature type="compositionally biased region" description="Low complexity" evidence="1">
    <location>
        <begin position="258"/>
        <end position="273"/>
    </location>
</feature>
<gene>
    <name evidence="3" type="ORF">AMORRO_LOCUS1749</name>
</gene>
<dbReference type="PANTHER" id="PTHR13318">
    <property type="entry name" value="PARTNER OF PAIRED, ISOFORM B-RELATED"/>
    <property type="match status" value="1"/>
</dbReference>
<reference evidence="3" key="1">
    <citation type="submission" date="2021-06" db="EMBL/GenBank/DDBJ databases">
        <authorList>
            <person name="Kallberg Y."/>
            <person name="Tangrot J."/>
            <person name="Rosling A."/>
        </authorList>
    </citation>
    <scope>NUCLEOTIDE SEQUENCE</scope>
    <source>
        <strain evidence="3">CL551</strain>
    </source>
</reference>
<accession>A0A9N8Z2E8</accession>
<sequence>MSHRKTNNTLVNNLKNQSRACVFIDSSDPTLPNQVINDARPFIKLPFPPTIDPRDLITVLPDGRVPTRAPNAFIIYRRAFIEAARAEGYNLPMTVISSMTSQSWEQEPQFVKAEYRRLGKEAYNRRNEMCPDSNQRRKREKWNMVSFGNKKNSRKIKKTVRKSSIPKGQPYCNPIRTDHQQNQQPFTKQEQQRPLSPAPSSPTDSVASEMLNSPSSPVPSSPADSFTPEISNGNEGSSLVCDGYFDEFSYDHYPTPEDTTLTSTSASDAGSSSPVMNETEYHPCEFQFTPPECFPDDYHDSPIQSPTDELEHQLEPAPLYLYTTNHDEIYEYNTTGNAPEDLNESSQIPSPAIAVYVSQTGAFDDYPQFVMEDVTKFSDSLELADNNKFINDISTGISDADTSHAINGIRDRKIISCQSRTLPNLPNELLLLIISCLTQTNRIPLFQGFGENALELLKEVRSLDASASKLDDEFIRKLVVGPPGKSLRVLDLSRNSITDKSAAYIGYNCTRLQKLYLEGCIYISEVRPLGFLSAHITTLILSHCKDISDESFGELAERLGSNLLKLDLDGCYKLTHESIVKISQHLKNLRYLVIDGQGIGDLSVVEIFKNCKSLDLFSMSFCETLTNASLIAIITNLTPYLKFLRLRKGSKFTEEGFYNFFRGLSCRNHSFHSLDVSECQNITGFSLSQMVQSNIRWLGLDWCWEIKEDFLSGILASCPKLQEISMVGCYEITCETLQEMEFPELRVLNLFSCRAVALSTIKKICQMNKGTYIIDYYGEAYKDEKRVGYNVDVYVEGEEVEWMVGGREKRWGMLNVGDSKRFFR</sequence>
<proteinExistence type="predicted"/>
<feature type="non-terminal residue" evidence="3">
    <location>
        <position position="824"/>
    </location>
</feature>
<dbReference type="InterPro" id="IPR006553">
    <property type="entry name" value="Leu-rich_rpt_Cys-con_subtyp"/>
</dbReference>
<comment type="caution">
    <text evidence="3">The sequence shown here is derived from an EMBL/GenBank/DDBJ whole genome shotgun (WGS) entry which is preliminary data.</text>
</comment>
<evidence type="ECO:0000313" key="3">
    <source>
        <dbReference type="EMBL" id="CAG8468657.1"/>
    </source>
</evidence>